<sequence length="408" mass="43876">PPVVTPLPQILLPAGGPEQALSLDLYVEDADTPDDEIDWTVIAEPGVAARIEARRLFVSIPAEQQGSREVTLSAEDPQGNRDEGTLIILIQQDDELPGFALEVKQNAVVGDLLDIIIQPSEELTGPPQVTINGVAVEVRDRGDGTYEASYAVPPVDMEQTVAVIVTGRDRAGNLGERSIDITAKRLSGSGGSVAVEDGQATVNVPSAVVGPGRLAVFYPLGKEDRPVGIGDDPGTLIFLAVNGENDLMSPVTLNLFAGAQVGDPDTGVEHWKPMTQLWEDVPTVVDEDTGWLSASVTEPGIYRIGQVEPGNRRPASQLNNYPNPFNLIEGDTSIEYEVTQSGGVVLEVYNLLGQRVRLLVDEGFQAAGLWTTTWDGRDDDGLILASGIYIYRLREPGAKRVRQMLLLK</sequence>
<feature type="domain" description="FlgD/Vpr Ig-like" evidence="1">
    <location>
        <begin position="333"/>
        <end position="390"/>
    </location>
</feature>
<proteinExistence type="predicted"/>
<evidence type="ECO:0000313" key="2">
    <source>
        <dbReference type="EMBL" id="SVB65189.1"/>
    </source>
</evidence>
<reference evidence="2" key="1">
    <citation type="submission" date="2018-05" db="EMBL/GenBank/DDBJ databases">
        <authorList>
            <person name="Lanie J.A."/>
            <person name="Ng W.-L."/>
            <person name="Kazmierczak K.M."/>
            <person name="Andrzejewski T.M."/>
            <person name="Davidsen T.M."/>
            <person name="Wayne K.J."/>
            <person name="Tettelin H."/>
            <person name="Glass J.I."/>
            <person name="Rusch D."/>
            <person name="Podicherti R."/>
            <person name="Tsui H.-C.T."/>
            <person name="Winkler M.E."/>
        </authorList>
    </citation>
    <scope>NUCLEOTIDE SEQUENCE</scope>
</reference>
<dbReference type="InterPro" id="IPR026444">
    <property type="entry name" value="Secre_tail"/>
</dbReference>
<protein>
    <recommendedName>
        <fullName evidence="1">FlgD/Vpr Ig-like domain-containing protein</fullName>
    </recommendedName>
</protein>
<gene>
    <name evidence="2" type="ORF">METZ01_LOCUS218043</name>
</gene>
<dbReference type="AlphaFoldDB" id="A0A382FR87"/>
<organism evidence="2">
    <name type="scientific">marine metagenome</name>
    <dbReference type="NCBI Taxonomy" id="408172"/>
    <lineage>
        <taxon>unclassified sequences</taxon>
        <taxon>metagenomes</taxon>
        <taxon>ecological metagenomes</taxon>
    </lineage>
</organism>
<dbReference type="EMBL" id="UINC01051259">
    <property type="protein sequence ID" value="SVB65189.1"/>
    <property type="molecule type" value="Genomic_DNA"/>
</dbReference>
<dbReference type="InterPro" id="IPR025965">
    <property type="entry name" value="FlgD/Vpr_Ig-like"/>
</dbReference>
<feature type="non-terminal residue" evidence="2">
    <location>
        <position position="1"/>
    </location>
</feature>
<dbReference type="NCBIfam" id="TIGR04183">
    <property type="entry name" value="Por_Secre_tail"/>
    <property type="match status" value="1"/>
</dbReference>
<evidence type="ECO:0000259" key="1">
    <source>
        <dbReference type="Pfam" id="PF13860"/>
    </source>
</evidence>
<accession>A0A382FR87</accession>
<name>A0A382FR87_9ZZZZ</name>
<dbReference type="Pfam" id="PF13860">
    <property type="entry name" value="FlgD_ig"/>
    <property type="match status" value="1"/>
</dbReference>
<dbReference type="Gene3D" id="2.60.40.4070">
    <property type="match status" value="1"/>
</dbReference>